<reference evidence="1 2" key="1">
    <citation type="submission" date="2016-08" db="EMBL/GenBank/DDBJ databases">
        <title>The complete genome of Streptomyces subrutilus 10-1-1.</title>
        <authorList>
            <person name="Chen X."/>
        </authorList>
    </citation>
    <scope>NUCLEOTIDE SEQUENCE [LARGE SCALE GENOMIC DNA]</scope>
    <source>
        <strain evidence="1 2">10-1-1</strain>
    </source>
</reference>
<organism evidence="1 2">
    <name type="scientific">Streptomyces subrutilus</name>
    <dbReference type="NCBI Taxonomy" id="36818"/>
    <lineage>
        <taxon>Bacteria</taxon>
        <taxon>Bacillati</taxon>
        <taxon>Actinomycetota</taxon>
        <taxon>Actinomycetes</taxon>
        <taxon>Kitasatosporales</taxon>
        <taxon>Streptomycetaceae</taxon>
        <taxon>Streptomyces</taxon>
    </lineage>
</organism>
<accession>A0A1E5Q0B0</accession>
<keyword evidence="2" id="KW-1185">Reference proteome</keyword>
<evidence type="ECO:0000313" key="2">
    <source>
        <dbReference type="Proteomes" id="UP000095705"/>
    </source>
</evidence>
<name>A0A1E5Q0B0_9ACTN</name>
<gene>
    <name evidence="1" type="ORF">BGK67_32210</name>
</gene>
<evidence type="ECO:0000313" key="1">
    <source>
        <dbReference type="EMBL" id="OEJ35338.1"/>
    </source>
</evidence>
<comment type="caution">
    <text evidence="1">The sequence shown here is derived from an EMBL/GenBank/DDBJ whole genome shotgun (WGS) entry which is preliminary data.</text>
</comment>
<dbReference type="AlphaFoldDB" id="A0A1E5Q0B0"/>
<dbReference type="EMBL" id="MEHK01000001">
    <property type="protein sequence ID" value="OEJ35338.1"/>
    <property type="molecule type" value="Genomic_DNA"/>
</dbReference>
<dbReference type="STRING" id="36818.BGK67_32210"/>
<sequence>MAVAVLNVTVTGATEDTHLSVWPSGQPRPVTSNVNIKAGGTSSNTVTVPIGAYGTVSAQLNSGRAALIVDFVGYYQPNVGQRFSPVTPTRVVDTRTTGGALGGGQTRTVKVAGVNGIPADATAVALNLTGTGATEQAHVIAYPDPAKRPTTSNLNVEPGKDKSNQAIVPVGPNGTITLFTNSGSTHLVVDAVGYYGKDGNALFTPVVPKRLADTRTTGKVAPAPRPR</sequence>
<dbReference type="Proteomes" id="UP000095705">
    <property type="component" value="Unassembled WGS sequence"/>
</dbReference>
<protein>
    <submittedName>
        <fullName evidence="1">Uncharacterized protein</fullName>
    </submittedName>
</protein>
<proteinExistence type="predicted"/>